<proteinExistence type="predicted"/>
<dbReference type="Pfam" id="PF08310">
    <property type="entry name" value="LGFP"/>
    <property type="match status" value="2"/>
</dbReference>
<name>A0A3N4Z4W1_9MICO</name>
<gene>
    <name evidence="1" type="ORF">EDD32_0588</name>
</gene>
<comment type="caution">
    <text evidence="1">The sequence shown here is derived from an EMBL/GenBank/DDBJ whole genome shotgun (WGS) entry which is preliminary data.</text>
</comment>
<evidence type="ECO:0000313" key="2">
    <source>
        <dbReference type="Proteomes" id="UP000280726"/>
    </source>
</evidence>
<keyword evidence="2" id="KW-1185">Reference proteome</keyword>
<dbReference type="AlphaFoldDB" id="A0A3N4Z4W1"/>
<protein>
    <submittedName>
        <fullName evidence="1">LGFP repeat-containing protein</fullName>
    </submittedName>
</protein>
<sequence>MPAKVRLDETVDTRTISRRAEQVIDVVRQGFNLHTLQWAPFNEKHAALGGAPGAPLAPAALPEPVGTGLRVRYQHGTMYQRRDGGICYVYGAIGQRYDELGGATSWLGLPLTDEADLPEGGRVTVFERGAVYWWPDVGAIDLNDVVLHYSGLICFGETDSDGDETPFEDEPYVILGLAAPTGTVDVRSQVYTDVDHGDTRPDSLELYRGRPSGVVIGVQLMEHDFGDPDKFKGRVVQFVKVASEGIEKGLEYIPLVGPVLSYGAEAILPYLEEPIADFLNTALDTDDDDLGRDVVTLSVKQMVVLAARTTNTHHYGVEFKVETRLLGSGQGASYKVCFSLGGV</sequence>
<dbReference type="InterPro" id="IPR013207">
    <property type="entry name" value="LGFP"/>
</dbReference>
<dbReference type="EMBL" id="RKRA01000001">
    <property type="protein sequence ID" value="RPF26160.1"/>
    <property type="molecule type" value="Genomic_DNA"/>
</dbReference>
<dbReference type="Proteomes" id="UP000280726">
    <property type="component" value="Unassembled WGS sequence"/>
</dbReference>
<evidence type="ECO:0000313" key="1">
    <source>
        <dbReference type="EMBL" id="RPF26160.1"/>
    </source>
</evidence>
<accession>A0A3N4Z4W1</accession>
<reference evidence="1 2" key="1">
    <citation type="submission" date="2018-11" db="EMBL/GenBank/DDBJ databases">
        <title>Sequencing the genomes of 1000 actinobacteria strains.</title>
        <authorList>
            <person name="Klenk H.-P."/>
        </authorList>
    </citation>
    <scope>NUCLEOTIDE SEQUENCE [LARGE SCALE GENOMIC DNA]</scope>
    <source>
        <strain evidence="1 2">DSM 14418</strain>
    </source>
</reference>
<dbReference type="RefSeq" id="WP_170175179.1">
    <property type="nucleotide sequence ID" value="NZ_RKRA01000001.1"/>
</dbReference>
<organism evidence="1 2">
    <name type="scientific">Georgenia muralis</name>
    <dbReference type="NCBI Taxonomy" id="154117"/>
    <lineage>
        <taxon>Bacteria</taxon>
        <taxon>Bacillati</taxon>
        <taxon>Actinomycetota</taxon>
        <taxon>Actinomycetes</taxon>
        <taxon>Micrococcales</taxon>
        <taxon>Bogoriellaceae</taxon>
        <taxon>Georgenia</taxon>
    </lineage>
</organism>